<dbReference type="PRINTS" id="PR00100">
    <property type="entry name" value="AOTCASE"/>
</dbReference>
<comment type="caution">
    <text evidence="9">The sequence shown here is derived from an EMBL/GenBank/DDBJ whole genome shotgun (WGS) entry which is preliminary data.</text>
</comment>
<evidence type="ECO:0000313" key="10">
    <source>
        <dbReference type="Proteomes" id="UP000604381"/>
    </source>
</evidence>
<dbReference type="GO" id="GO:0019240">
    <property type="term" value="P:citrulline biosynthetic process"/>
    <property type="evidence" value="ECO:0007669"/>
    <property type="project" value="TreeGrafter"/>
</dbReference>
<dbReference type="EC" id="2.1.3.3" evidence="2 5"/>
<dbReference type="EMBL" id="JADHEI010000028">
    <property type="protein sequence ID" value="MBF2734788.1"/>
    <property type="molecule type" value="Genomic_DNA"/>
</dbReference>
<reference evidence="9" key="1">
    <citation type="submission" date="2020-10" db="EMBL/GenBank/DDBJ databases">
        <title>An improved Amphimedon queenslandica hologenome assembly reveals how three proteobacterial symbionts can extend the metabolic phenotypic of their marine sponge host.</title>
        <authorList>
            <person name="Degnan B."/>
            <person name="Degnan S."/>
            <person name="Xiang X."/>
        </authorList>
    </citation>
    <scope>NUCLEOTIDE SEQUENCE</scope>
    <source>
        <strain evidence="9">AqS2</strain>
    </source>
</reference>
<evidence type="ECO:0000256" key="5">
    <source>
        <dbReference type="NCBIfam" id="TIGR00658"/>
    </source>
</evidence>
<dbReference type="PROSITE" id="PS00097">
    <property type="entry name" value="CARBAMOYLTRANSFERASE"/>
    <property type="match status" value="1"/>
</dbReference>
<organism evidence="9 10">
    <name type="scientific">Candidatus Amphirhobacter heronislandensis</name>
    <dbReference type="NCBI Taxonomy" id="1732024"/>
    <lineage>
        <taxon>Bacteria</taxon>
        <taxon>Pseudomonadati</taxon>
        <taxon>Pseudomonadota</taxon>
        <taxon>Gammaproteobacteria</taxon>
        <taxon>Candidatus Tethybacterales</taxon>
        <taxon>Candidatus Tethybacteraceae</taxon>
        <taxon>Candidatus Amphirhobacter</taxon>
    </lineage>
</organism>
<dbReference type="InterPro" id="IPR036901">
    <property type="entry name" value="Asp/Orn_carbamoylTrfase_sf"/>
</dbReference>
<evidence type="ECO:0000256" key="1">
    <source>
        <dbReference type="ARBA" id="ARBA00007805"/>
    </source>
</evidence>
<dbReference type="GO" id="GO:0016597">
    <property type="term" value="F:amino acid binding"/>
    <property type="evidence" value="ECO:0007669"/>
    <property type="project" value="InterPro"/>
</dbReference>
<proteinExistence type="inferred from homology"/>
<comment type="catalytic activity">
    <reaction evidence="4">
        <text>carbamoyl phosphate + L-ornithine = L-citrulline + phosphate + H(+)</text>
        <dbReference type="Rhea" id="RHEA:19513"/>
        <dbReference type="ChEBI" id="CHEBI:15378"/>
        <dbReference type="ChEBI" id="CHEBI:43474"/>
        <dbReference type="ChEBI" id="CHEBI:46911"/>
        <dbReference type="ChEBI" id="CHEBI:57743"/>
        <dbReference type="ChEBI" id="CHEBI:58228"/>
        <dbReference type="EC" id="2.1.3.3"/>
    </reaction>
</comment>
<dbReference type="InterPro" id="IPR006130">
    <property type="entry name" value="Asp/Orn_carbamoylTrfase"/>
</dbReference>
<dbReference type="InterPro" id="IPR002292">
    <property type="entry name" value="Orn/put_carbamltrans"/>
</dbReference>
<dbReference type="PANTHER" id="PTHR45753">
    <property type="entry name" value="ORNITHINE CARBAMOYLTRANSFERASE, MITOCHONDRIAL"/>
    <property type="match status" value="1"/>
</dbReference>
<dbReference type="NCBIfam" id="NF001986">
    <property type="entry name" value="PRK00779.1"/>
    <property type="match status" value="1"/>
</dbReference>
<dbReference type="GO" id="GO:0042450">
    <property type="term" value="P:L-arginine biosynthetic process via ornithine"/>
    <property type="evidence" value="ECO:0007669"/>
    <property type="project" value="UniProtKB-UniRule"/>
</dbReference>
<dbReference type="PRINTS" id="PR00102">
    <property type="entry name" value="OTCASE"/>
</dbReference>
<feature type="domain" description="Aspartate/ornithine carbamoyltransferase carbamoyl-P binding" evidence="8">
    <location>
        <begin position="5"/>
        <end position="142"/>
    </location>
</feature>
<evidence type="ECO:0000256" key="6">
    <source>
        <dbReference type="RuleBase" id="RU003634"/>
    </source>
</evidence>
<keyword evidence="3 6" id="KW-0808">Transferase</keyword>
<evidence type="ECO:0000256" key="4">
    <source>
        <dbReference type="ARBA" id="ARBA00048772"/>
    </source>
</evidence>
<keyword evidence="10" id="KW-1185">Reference proteome</keyword>
<dbReference type="GO" id="GO:0004585">
    <property type="term" value="F:ornithine carbamoyltransferase activity"/>
    <property type="evidence" value="ECO:0007669"/>
    <property type="project" value="UniProtKB-UniRule"/>
</dbReference>
<gene>
    <name evidence="9" type="primary">argF</name>
    <name evidence="9" type="ORF">ISN26_01655</name>
</gene>
<dbReference type="NCBIfam" id="TIGR00658">
    <property type="entry name" value="orni_carb_tr"/>
    <property type="match status" value="1"/>
</dbReference>
<dbReference type="Proteomes" id="UP000604381">
    <property type="component" value="Unassembled WGS sequence"/>
</dbReference>
<dbReference type="Pfam" id="PF02729">
    <property type="entry name" value="OTCace_N"/>
    <property type="match status" value="1"/>
</dbReference>
<dbReference type="Gene3D" id="3.40.50.1370">
    <property type="entry name" value="Aspartate/ornithine carbamoyltransferase"/>
    <property type="match status" value="2"/>
</dbReference>
<comment type="similarity">
    <text evidence="1">Belongs to the aspartate/ornithine carbamoyltransferase superfamily. OTCase family.</text>
</comment>
<dbReference type="SUPFAM" id="SSF53671">
    <property type="entry name" value="Aspartate/ornithine carbamoyltransferase"/>
    <property type="match status" value="1"/>
</dbReference>
<dbReference type="InterPro" id="IPR006131">
    <property type="entry name" value="Asp_carbamoyltransf_Asp/Orn-bd"/>
</dbReference>
<evidence type="ECO:0000259" key="7">
    <source>
        <dbReference type="Pfam" id="PF00185"/>
    </source>
</evidence>
<evidence type="ECO:0000256" key="3">
    <source>
        <dbReference type="ARBA" id="ARBA00022679"/>
    </source>
</evidence>
<dbReference type="AlphaFoldDB" id="A0A930UBZ9"/>
<dbReference type="PANTHER" id="PTHR45753:SF3">
    <property type="entry name" value="ORNITHINE TRANSCARBAMYLASE, MITOCHONDRIAL"/>
    <property type="match status" value="1"/>
</dbReference>
<dbReference type="FunFam" id="3.40.50.1370:FF:000008">
    <property type="entry name" value="Ornithine carbamoyltransferase"/>
    <property type="match status" value="1"/>
</dbReference>
<evidence type="ECO:0000259" key="8">
    <source>
        <dbReference type="Pfam" id="PF02729"/>
    </source>
</evidence>
<evidence type="ECO:0000256" key="2">
    <source>
        <dbReference type="ARBA" id="ARBA00013007"/>
    </source>
</evidence>
<name>A0A930UBZ9_9GAMM</name>
<feature type="domain" description="Aspartate/ornithine carbamoyltransferase Asp/Orn-binding" evidence="7">
    <location>
        <begin position="149"/>
        <end position="295"/>
    </location>
</feature>
<evidence type="ECO:0000313" key="9">
    <source>
        <dbReference type="EMBL" id="MBF2734788.1"/>
    </source>
</evidence>
<dbReference type="InterPro" id="IPR006132">
    <property type="entry name" value="Asp/Orn_carbamoyltranf_P-bd"/>
</dbReference>
<dbReference type="Pfam" id="PF00185">
    <property type="entry name" value="OTCace"/>
    <property type="match status" value="1"/>
</dbReference>
<sequence length="302" mass="32317">MAAQNYLSFRDLAPARTVELVADALAAKRKGRDGGLPLRGRSLALLFLKPSTRTRVSFEAGMAQLGGASVVLTPDATQLARGESVADTARAIGSMCDAVAIRASEHGILEDFAAHSPAPVINALTVLEHPCQVLADVMTFIELRGDIAGRKVAWIGDCNNVCRSWMLAAGAFGFTLAISCPPAYRDEDVGDYATLPGVAWEDEPAAAAADAACIVTDVWHSMGDDEQSKERRLRDFAPYAVTAELMAKARPDAVFMHCLPAHRGEEVAAEVIDGEQSVVWTEAENRMHAQKALLLELMGASR</sequence>
<protein>
    <recommendedName>
        <fullName evidence="2 5">Ornithine carbamoyltransferase</fullName>
        <ecNumber evidence="2 5">2.1.3.3</ecNumber>
    </recommendedName>
</protein>
<accession>A0A930UBZ9</accession>